<sequence length="272" mass="29824">MTGNTTHAPLTDPRTLVVVPTYDEAENITRIVRRTLAVGPHVEVLVVDDGSPDGTGEIADALAASESRLHVLHRTEKNGLGPAYLAGFAWALDRSAGRSYDVVAEMDADGSHLPEQLPRLLEALDRADLVLGSRWLPEGAVHGWSRHRELLSRGGNVYVRALLRVPLTDATGGYRVYRAEALRSLDLTEIASAGYCFQVDLARRVLQAGLAVREVPIDFHEREHGASKMTGDIVREALWRVSVWGLADRLHRRGRARAVPVAAPVVALPRHR</sequence>
<evidence type="ECO:0000313" key="6">
    <source>
        <dbReference type="Proteomes" id="UP001139485"/>
    </source>
</evidence>
<comment type="similarity">
    <text evidence="1">Belongs to the glycosyltransferase 2 family.</text>
</comment>
<dbReference type="CDD" id="cd06442">
    <property type="entry name" value="DPM1_like"/>
    <property type="match status" value="1"/>
</dbReference>
<keyword evidence="6" id="KW-1185">Reference proteome</keyword>
<reference evidence="5" key="1">
    <citation type="submission" date="2022-05" db="EMBL/GenBank/DDBJ databases">
        <authorList>
            <person name="Tuo L."/>
        </authorList>
    </citation>
    <scope>NUCLEOTIDE SEQUENCE</scope>
    <source>
        <strain evidence="5">BSK12Z-4</strain>
    </source>
</reference>
<dbReference type="FunFam" id="3.90.550.10:FF:000122">
    <property type="entry name" value="Dolichol-phosphate mannosyltransferase subunit 1"/>
    <property type="match status" value="1"/>
</dbReference>
<evidence type="ECO:0000313" key="5">
    <source>
        <dbReference type="EMBL" id="MCM0620598.1"/>
    </source>
</evidence>
<gene>
    <name evidence="5" type="ORF">M8330_09865</name>
</gene>
<dbReference type="PANTHER" id="PTHR43398:SF1">
    <property type="entry name" value="DOLICHOL-PHOSPHATE MANNOSYLTRANSFERASE SUBUNIT 1"/>
    <property type="match status" value="1"/>
</dbReference>
<dbReference type="Gene3D" id="3.90.550.10">
    <property type="entry name" value="Spore Coat Polysaccharide Biosynthesis Protein SpsA, Chain A"/>
    <property type="match status" value="1"/>
</dbReference>
<name>A0A9X2D7C2_9ACTN</name>
<dbReference type="InterPro" id="IPR001173">
    <property type="entry name" value="Glyco_trans_2-like"/>
</dbReference>
<dbReference type="Proteomes" id="UP001139485">
    <property type="component" value="Unassembled WGS sequence"/>
</dbReference>
<proteinExistence type="inferred from homology"/>
<evidence type="ECO:0000256" key="1">
    <source>
        <dbReference type="ARBA" id="ARBA00006739"/>
    </source>
</evidence>
<dbReference type="AlphaFoldDB" id="A0A9X2D7C2"/>
<feature type="domain" description="Glycosyltransferase 2-like" evidence="4">
    <location>
        <begin position="17"/>
        <end position="184"/>
    </location>
</feature>
<protein>
    <submittedName>
        <fullName evidence="5">Polyprenol monophosphomannose synthase</fullName>
    </submittedName>
</protein>
<dbReference type="GO" id="GO:0004582">
    <property type="term" value="F:dolichyl-phosphate beta-D-mannosyltransferase activity"/>
    <property type="evidence" value="ECO:0007669"/>
    <property type="project" value="InterPro"/>
</dbReference>
<evidence type="ECO:0000256" key="2">
    <source>
        <dbReference type="ARBA" id="ARBA00022676"/>
    </source>
</evidence>
<accession>A0A9X2D7C2</accession>
<dbReference type="RefSeq" id="WP_250827190.1">
    <property type="nucleotide sequence ID" value="NZ_JAMOIL010000011.1"/>
</dbReference>
<dbReference type="InterPro" id="IPR039528">
    <property type="entry name" value="DPM1-like"/>
</dbReference>
<dbReference type="PANTHER" id="PTHR43398">
    <property type="entry name" value="DOLICHOL-PHOSPHATE MANNOSYLTRANSFERASE SUBUNIT 1"/>
    <property type="match status" value="1"/>
</dbReference>
<keyword evidence="3" id="KW-0808">Transferase</keyword>
<evidence type="ECO:0000259" key="4">
    <source>
        <dbReference type="Pfam" id="PF00535"/>
    </source>
</evidence>
<keyword evidence="2" id="KW-0328">Glycosyltransferase</keyword>
<dbReference type="GO" id="GO:0016020">
    <property type="term" value="C:membrane"/>
    <property type="evidence" value="ECO:0007669"/>
    <property type="project" value="GOC"/>
</dbReference>
<dbReference type="EMBL" id="JAMOIL010000011">
    <property type="protein sequence ID" value="MCM0620598.1"/>
    <property type="molecule type" value="Genomic_DNA"/>
</dbReference>
<dbReference type="GO" id="GO:0009247">
    <property type="term" value="P:glycolipid biosynthetic process"/>
    <property type="evidence" value="ECO:0007669"/>
    <property type="project" value="TreeGrafter"/>
</dbReference>
<organism evidence="5 6">
    <name type="scientific">Nocardioides bruguierae</name>
    <dbReference type="NCBI Taxonomy" id="2945102"/>
    <lineage>
        <taxon>Bacteria</taxon>
        <taxon>Bacillati</taxon>
        <taxon>Actinomycetota</taxon>
        <taxon>Actinomycetes</taxon>
        <taxon>Propionibacteriales</taxon>
        <taxon>Nocardioidaceae</taxon>
        <taxon>Nocardioides</taxon>
    </lineage>
</organism>
<comment type="caution">
    <text evidence="5">The sequence shown here is derived from an EMBL/GenBank/DDBJ whole genome shotgun (WGS) entry which is preliminary data.</text>
</comment>
<dbReference type="InterPro" id="IPR029044">
    <property type="entry name" value="Nucleotide-diphossugar_trans"/>
</dbReference>
<dbReference type="Pfam" id="PF00535">
    <property type="entry name" value="Glycos_transf_2"/>
    <property type="match status" value="1"/>
</dbReference>
<evidence type="ECO:0000256" key="3">
    <source>
        <dbReference type="ARBA" id="ARBA00022679"/>
    </source>
</evidence>
<dbReference type="SUPFAM" id="SSF53448">
    <property type="entry name" value="Nucleotide-diphospho-sugar transferases"/>
    <property type="match status" value="1"/>
</dbReference>